<comment type="subcellular location">
    <subcellularLocation>
        <location evidence="1">Cell membrane</location>
        <topology evidence="1">Multi-pass membrane protein</topology>
    </subcellularLocation>
</comment>
<feature type="transmembrane region" description="Helical" evidence="8">
    <location>
        <begin position="43"/>
        <end position="62"/>
    </location>
</feature>
<gene>
    <name evidence="10" type="ORF">GCM10010411_47880</name>
</gene>
<evidence type="ECO:0000256" key="1">
    <source>
        <dbReference type="ARBA" id="ARBA00004651"/>
    </source>
</evidence>
<dbReference type="InterPro" id="IPR020846">
    <property type="entry name" value="MFS_dom"/>
</dbReference>
<feature type="transmembrane region" description="Helical" evidence="8">
    <location>
        <begin position="355"/>
        <end position="377"/>
    </location>
</feature>
<protein>
    <submittedName>
        <fullName evidence="10">MFS transporter</fullName>
    </submittedName>
</protein>
<dbReference type="RefSeq" id="WP_344544224.1">
    <property type="nucleotide sequence ID" value="NZ_BAAATD010000006.1"/>
</dbReference>
<feature type="transmembrane region" description="Helical" evidence="8">
    <location>
        <begin position="398"/>
        <end position="417"/>
    </location>
</feature>
<feature type="transmembrane region" description="Helical" evidence="8">
    <location>
        <begin position="224"/>
        <end position="241"/>
    </location>
</feature>
<organism evidence="10 11">
    <name type="scientific">Actinomadura fulvescens</name>
    <dbReference type="NCBI Taxonomy" id="46160"/>
    <lineage>
        <taxon>Bacteria</taxon>
        <taxon>Bacillati</taxon>
        <taxon>Actinomycetota</taxon>
        <taxon>Actinomycetes</taxon>
        <taxon>Streptosporangiales</taxon>
        <taxon>Thermomonosporaceae</taxon>
        <taxon>Actinomadura</taxon>
    </lineage>
</organism>
<keyword evidence="4 8" id="KW-0812">Transmembrane</keyword>
<name>A0ABP6C8R0_9ACTN</name>
<keyword evidence="2" id="KW-0813">Transport</keyword>
<keyword evidence="11" id="KW-1185">Reference proteome</keyword>
<dbReference type="Proteomes" id="UP001501509">
    <property type="component" value="Unassembled WGS sequence"/>
</dbReference>
<keyword evidence="6 8" id="KW-0472">Membrane</keyword>
<feature type="transmembrane region" description="Helical" evidence="8">
    <location>
        <begin position="162"/>
        <end position="182"/>
    </location>
</feature>
<evidence type="ECO:0000256" key="4">
    <source>
        <dbReference type="ARBA" id="ARBA00022692"/>
    </source>
</evidence>
<sequence length="478" mass="50070">MRNRALWTFLVTSFVLFMVQLDNLVVAIALPTIKHELNASLEALEWTVNAYTLVFAVLLLTGAAIGDRFGRKRVFLGGLVLFTAASAAAAMSTSAGELVAARAAQGLGAAVLTPLTLTLLSAAVSPERRALALGAWGAVGGLGIAIGPVVGGAVVAGASWQWIFWVNVPIGILLLPAGAIWLRESRGATRPLDLVGTALASAGLFAIVLGLVESGAWGWTSARIIGLFAVGAVLFGLFLVWESRTPHPMLPLRLFRSRAFALINVTALMLHFGLFGSIFLLAQFFQVAQGKSALEAGLLTLPWTAVPAVVAPVAAGLAKRFGGHRIIAAGMFFQALGLAWLALVSTPTVPYTELLLPFFTCGLGLGLFFAPIANLVLSTVDRTEEGIASGTNNAIRQIGGVFGVAVLASIFAHNGSYTSPQSFADGSIPAVWVGAAVVAAGVVTALLIRPLRKRPVPPARSDRTLETRNDDDHHAHPR</sequence>
<dbReference type="InterPro" id="IPR036259">
    <property type="entry name" value="MFS_trans_sf"/>
</dbReference>
<feature type="transmembrane region" description="Helical" evidence="8">
    <location>
        <begin position="103"/>
        <end position="124"/>
    </location>
</feature>
<evidence type="ECO:0000256" key="3">
    <source>
        <dbReference type="ARBA" id="ARBA00022475"/>
    </source>
</evidence>
<dbReference type="Gene3D" id="1.20.1720.10">
    <property type="entry name" value="Multidrug resistance protein D"/>
    <property type="match status" value="1"/>
</dbReference>
<evidence type="ECO:0000256" key="2">
    <source>
        <dbReference type="ARBA" id="ARBA00022448"/>
    </source>
</evidence>
<dbReference type="InterPro" id="IPR011701">
    <property type="entry name" value="MFS"/>
</dbReference>
<accession>A0ABP6C8R0</accession>
<dbReference type="PANTHER" id="PTHR42718">
    <property type="entry name" value="MAJOR FACILITATOR SUPERFAMILY MULTIDRUG TRANSPORTER MFSC"/>
    <property type="match status" value="1"/>
</dbReference>
<feature type="domain" description="Major facilitator superfamily (MFS) profile" evidence="9">
    <location>
        <begin position="8"/>
        <end position="453"/>
    </location>
</feature>
<evidence type="ECO:0000256" key="8">
    <source>
        <dbReference type="SAM" id="Phobius"/>
    </source>
</evidence>
<evidence type="ECO:0000259" key="9">
    <source>
        <dbReference type="PROSITE" id="PS50850"/>
    </source>
</evidence>
<keyword evidence="3" id="KW-1003">Cell membrane</keyword>
<feature type="transmembrane region" description="Helical" evidence="8">
    <location>
        <begin position="194"/>
        <end position="212"/>
    </location>
</feature>
<evidence type="ECO:0000256" key="6">
    <source>
        <dbReference type="ARBA" id="ARBA00023136"/>
    </source>
</evidence>
<dbReference type="PANTHER" id="PTHR42718:SF42">
    <property type="entry name" value="EXPORT PROTEIN"/>
    <property type="match status" value="1"/>
</dbReference>
<evidence type="ECO:0000256" key="7">
    <source>
        <dbReference type="SAM" id="MobiDB-lite"/>
    </source>
</evidence>
<feature type="transmembrane region" description="Helical" evidence="8">
    <location>
        <begin position="325"/>
        <end position="343"/>
    </location>
</feature>
<feature type="region of interest" description="Disordered" evidence="7">
    <location>
        <begin position="456"/>
        <end position="478"/>
    </location>
</feature>
<evidence type="ECO:0000313" key="10">
    <source>
        <dbReference type="EMBL" id="GAA2608071.1"/>
    </source>
</evidence>
<dbReference type="InterPro" id="IPR004638">
    <property type="entry name" value="EmrB-like"/>
</dbReference>
<dbReference type="NCBIfam" id="TIGR00711">
    <property type="entry name" value="efflux_EmrB"/>
    <property type="match status" value="1"/>
</dbReference>
<dbReference type="PROSITE" id="PS50850">
    <property type="entry name" value="MFS"/>
    <property type="match status" value="1"/>
</dbReference>
<feature type="transmembrane region" description="Helical" evidence="8">
    <location>
        <begin position="74"/>
        <end position="91"/>
    </location>
</feature>
<dbReference type="PRINTS" id="PR01036">
    <property type="entry name" value="TCRTETB"/>
</dbReference>
<feature type="compositionally biased region" description="Basic and acidic residues" evidence="7">
    <location>
        <begin position="460"/>
        <end position="478"/>
    </location>
</feature>
<dbReference type="Pfam" id="PF07690">
    <property type="entry name" value="MFS_1"/>
    <property type="match status" value="1"/>
</dbReference>
<feature type="transmembrane region" description="Helical" evidence="8">
    <location>
        <begin position="262"/>
        <end position="285"/>
    </location>
</feature>
<reference evidence="11" key="1">
    <citation type="journal article" date="2019" name="Int. J. Syst. Evol. Microbiol.">
        <title>The Global Catalogue of Microorganisms (GCM) 10K type strain sequencing project: providing services to taxonomists for standard genome sequencing and annotation.</title>
        <authorList>
            <consortium name="The Broad Institute Genomics Platform"/>
            <consortium name="The Broad Institute Genome Sequencing Center for Infectious Disease"/>
            <person name="Wu L."/>
            <person name="Ma J."/>
        </authorList>
    </citation>
    <scope>NUCLEOTIDE SEQUENCE [LARGE SCALE GENOMIC DNA]</scope>
    <source>
        <strain evidence="11">JCM 6833</strain>
    </source>
</reference>
<evidence type="ECO:0000313" key="11">
    <source>
        <dbReference type="Proteomes" id="UP001501509"/>
    </source>
</evidence>
<dbReference type="Gene3D" id="1.20.1250.20">
    <property type="entry name" value="MFS general substrate transporter like domains"/>
    <property type="match status" value="1"/>
</dbReference>
<feature type="transmembrane region" description="Helical" evidence="8">
    <location>
        <begin position="131"/>
        <end position="156"/>
    </location>
</feature>
<feature type="transmembrane region" description="Helical" evidence="8">
    <location>
        <begin position="297"/>
        <end position="318"/>
    </location>
</feature>
<dbReference type="CDD" id="cd17321">
    <property type="entry name" value="MFS_MMR_MDR_like"/>
    <property type="match status" value="1"/>
</dbReference>
<evidence type="ECO:0000256" key="5">
    <source>
        <dbReference type="ARBA" id="ARBA00022989"/>
    </source>
</evidence>
<comment type="caution">
    <text evidence="10">The sequence shown here is derived from an EMBL/GenBank/DDBJ whole genome shotgun (WGS) entry which is preliminary data.</text>
</comment>
<feature type="transmembrane region" description="Helical" evidence="8">
    <location>
        <begin position="429"/>
        <end position="448"/>
    </location>
</feature>
<dbReference type="EMBL" id="BAAATD010000006">
    <property type="protein sequence ID" value="GAA2608071.1"/>
    <property type="molecule type" value="Genomic_DNA"/>
</dbReference>
<dbReference type="SUPFAM" id="SSF103473">
    <property type="entry name" value="MFS general substrate transporter"/>
    <property type="match status" value="2"/>
</dbReference>
<keyword evidence="5 8" id="KW-1133">Transmembrane helix</keyword>
<proteinExistence type="predicted"/>